<comment type="cofactor">
    <cofactor evidence="1">
        <name>FAD</name>
        <dbReference type="ChEBI" id="CHEBI:57692"/>
    </cofactor>
</comment>
<dbReference type="Proteomes" id="UP000229263">
    <property type="component" value="Unassembled WGS sequence"/>
</dbReference>
<keyword evidence="5" id="KW-0560">Oxidoreductase</keyword>
<reference evidence="7 8" key="1">
    <citation type="submission" date="2017-11" db="EMBL/GenBank/DDBJ databases">
        <title>Sequencing the genomes of 1000 actinobacteria strains.</title>
        <authorList>
            <person name="Klenk H.-P."/>
        </authorList>
    </citation>
    <scope>NUCLEOTIDE SEQUENCE [LARGE SCALE GENOMIC DNA]</scope>
    <source>
        <strain evidence="7 8">DSM 12798</strain>
    </source>
</reference>
<dbReference type="InterPro" id="IPR016166">
    <property type="entry name" value="FAD-bd_PCMH"/>
</dbReference>
<dbReference type="PANTHER" id="PTHR42973:SF39">
    <property type="entry name" value="FAD-BINDING PCMH-TYPE DOMAIN-CONTAINING PROTEIN"/>
    <property type="match status" value="1"/>
</dbReference>
<dbReference type="RefSeq" id="WP_066143608.1">
    <property type="nucleotide sequence ID" value="NZ_PGEY01000001.1"/>
</dbReference>
<keyword evidence="3" id="KW-0285">Flavoprotein</keyword>
<proteinExistence type="inferred from homology"/>
<comment type="caution">
    <text evidence="7">The sequence shown here is derived from an EMBL/GenBank/DDBJ whole genome shotgun (WGS) entry which is preliminary data.</text>
</comment>
<sequence length="460" mass="48806">MTGTSNHSPAAPPHWPALPPALAGTAITAQDSGYAAARSSYMAVGSPQLVFKARTEEHVQQAVLYAAQVRVRTGERIPFSVRSGGHGISGMSTNSGGIILDLSGLRAFELLDPESGTFRVEAGATWGQIASALAANDLVISSGNFGDTGVGGLATAGGIGYFGRAQGLTLDAMIRARLVTADGEVRWVDDTHEPELFWAVRGGATQAGIATAFDFKATALDSVPGNSRILHQQLTYVSRNLASFTAEWGQWMREAPDQMESFLTIQALGDGQHAIQARNVWAGDDAMAARPILQAAMEIAQVHDEHTQAVPYPLIVPTPNTPHVGQQRIQMRDVLVDVADEELGAALADSLGQRGTLLAELRGLGGAIARVPADATAWGNRHQEVLAGTWMHPLQMAEQDAAFAPLQQLGTGTYGAYSSDIRQDAAALAWPGATGRKLIEISEQVDPQLLFDRGLTLRQH</sequence>
<evidence type="ECO:0000313" key="8">
    <source>
        <dbReference type="Proteomes" id="UP000229263"/>
    </source>
</evidence>
<dbReference type="InterPro" id="IPR036318">
    <property type="entry name" value="FAD-bd_PCMH-like_sf"/>
</dbReference>
<dbReference type="InterPro" id="IPR050416">
    <property type="entry name" value="FAD-linked_Oxidoreductase"/>
</dbReference>
<accession>A0ABX4N236</accession>
<evidence type="ECO:0000256" key="2">
    <source>
        <dbReference type="ARBA" id="ARBA00005466"/>
    </source>
</evidence>
<evidence type="ECO:0000313" key="7">
    <source>
        <dbReference type="EMBL" id="PJJ45708.1"/>
    </source>
</evidence>
<dbReference type="InterPro" id="IPR016169">
    <property type="entry name" value="FAD-bd_PCMH_sub2"/>
</dbReference>
<name>A0ABX4N236_9MICC</name>
<evidence type="ECO:0000256" key="3">
    <source>
        <dbReference type="ARBA" id="ARBA00022630"/>
    </source>
</evidence>
<feature type="domain" description="FAD-binding PCMH-type" evidence="6">
    <location>
        <begin position="43"/>
        <end position="220"/>
    </location>
</feature>
<dbReference type="Gene3D" id="3.40.462.20">
    <property type="match status" value="1"/>
</dbReference>
<evidence type="ECO:0000256" key="5">
    <source>
        <dbReference type="ARBA" id="ARBA00023002"/>
    </source>
</evidence>
<comment type="similarity">
    <text evidence="2">Belongs to the oxygen-dependent FAD-linked oxidoreductase family.</text>
</comment>
<protein>
    <submittedName>
        <fullName evidence="7">FAD binding domain-containing protein</fullName>
    </submittedName>
</protein>
<dbReference type="Gene3D" id="3.30.465.10">
    <property type="match status" value="1"/>
</dbReference>
<keyword evidence="4" id="KW-0274">FAD</keyword>
<dbReference type="EMBL" id="PGEY01000001">
    <property type="protein sequence ID" value="PJJ45708.1"/>
    <property type="molecule type" value="Genomic_DNA"/>
</dbReference>
<dbReference type="SUPFAM" id="SSF56176">
    <property type="entry name" value="FAD-binding/transporter-associated domain-like"/>
    <property type="match status" value="1"/>
</dbReference>
<dbReference type="Gene3D" id="3.30.43.10">
    <property type="entry name" value="Uridine Diphospho-n-acetylenolpyruvylglucosamine Reductase, domain 2"/>
    <property type="match status" value="1"/>
</dbReference>
<dbReference type="PANTHER" id="PTHR42973">
    <property type="entry name" value="BINDING OXIDOREDUCTASE, PUTATIVE (AFU_ORTHOLOGUE AFUA_1G17690)-RELATED"/>
    <property type="match status" value="1"/>
</dbReference>
<dbReference type="InterPro" id="IPR016167">
    <property type="entry name" value="FAD-bd_PCMH_sub1"/>
</dbReference>
<dbReference type="InterPro" id="IPR006094">
    <property type="entry name" value="Oxid_FAD_bind_N"/>
</dbReference>
<evidence type="ECO:0000256" key="4">
    <source>
        <dbReference type="ARBA" id="ARBA00022827"/>
    </source>
</evidence>
<evidence type="ECO:0000259" key="6">
    <source>
        <dbReference type="PROSITE" id="PS51387"/>
    </source>
</evidence>
<dbReference type="Pfam" id="PF01565">
    <property type="entry name" value="FAD_binding_4"/>
    <property type="match status" value="1"/>
</dbReference>
<gene>
    <name evidence="7" type="ORF">ATK23_3002</name>
</gene>
<keyword evidence="8" id="KW-1185">Reference proteome</keyword>
<dbReference type="PROSITE" id="PS51387">
    <property type="entry name" value="FAD_PCMH"/>
    <property type="match status" value="1"/>
</dbReference>
<organism evidence="7 8">
    <name type="scientific">Glutamicibacter mysorens</name>
    <dbReference type="NCBI Taxonomy" id="257984"/>
    <lineage>
        <taxon>Bacteria</taxon>
        <taxon>Bacillati</taxon>
        <taxon>Actinomycetota</taxon>
        <taxon>Actinomycetes</taxon>
        <taxon>Micrococcales</taxon>
        <taxon>Micrococcaceae</taxon>
        <taxon>Glutamicibacter</taxon>
    </lineage>
</organism>
<evidence type="ECO:0000256" key="1">
    <source>
        <dbReference type="ARBA" id="ARBA00001974"/>
    </source>
</evidence>